<evidence type="ECO:0000313" key="2">
    <source>
        <dbReference type="Proteomes" id="UP001304071"/>
    </source>
</evidence>
<evidence type="ECO:0000313" key="1">
    <source>
        <dbReference type="EMBL" id="WPC74284.1"/>
    </source>
</evidence>
<dbReference type="Proteomes" id="UP001304071">
    <property type="component" value="Chromosome 1"/>
</dbReference>
<name>A0ABZ0QCZ5_9VIBR</name>
<organism evidence="1 2">
    <name type="scientific">Vibrio porteresiae DSM 19223</name>
    <dbReference type="NCBI Taxonomy" id="1123496"/>
    <lineage>
        <taxon>Bacteria</taxon>
        <taxon>Pseudomonadati</taxon>
        <taxon>Pseudomonadota</taxon>
        <taxon>Gammaproteobacteria</taxon>
        <taxon>Vibrionales</taxon>
        <taxon>Vibrionaceae</taxon>
        <taxon>Vibrio</taxon>
    </lineage>
</organism>
<dbReference type="EMBL" id="CP138203">
    <property type="protein sequence ID" value="WPC74284.1"/>
    <property type="molecule type" value="Genomic_DNA"/>
</dbReference>
<protein>
    <recommendedName>
        <fullName evidence="3">Glycosyltransferase</fullName>
    </recommendedName>
</protein>
<proteinExistence type="predicted"/>
<reference evidence="1 2" key="1">
    <citation type="submission" date="2023-11" db="EMBL/GenBank/DDBJ databases">
        <title>Plant-associative lifestyle of Vibrio porteresiae and its evolutionary dynamics.</title>
        <authorList>
            <person name="Rameshkumar N."/>
            <person name="Kirti K."/>
        </authorList>
    </citation>
    <scope>NUCLEOTIDE SEQUENCE [LARGE SCALE GENOMIC DNA]</scope>
    <source>
        <strain evidence="1 2">MSSRF30</strain>
    </source>
</reference>
<accession>A0ABZ0QCZ5</accession>
<keyword evidence="2" id="KW-1185">Reference proteome</keyword>
<sequence length="317" mass="36123">MIVLVSDTPVAGTVERLAKWIEKITKIETKALIYRNYPHHAFPISHGTFGFMEDWKSYVGRVCREASCIIFHNVVNNELIDVVLVNSPESSSKLYQIHSPPFEGPQFTYEILDEYKFDNLLKISQGHGRFFDNGILVPNVVEDIPQNKFLRRTNNILIPHIRITENRWSSKVTASDINNLKLLPRPYKAVTIKSLFNRDTVAHSEVVLALQTSKAVIDDINSGLIHQTAIEGLKAGCLVFSGADLETMEQFTSTIDAPIPPFEFVSDSLEILEKTPELMSDSYLSYRVSEIQNYTTEFLSEKRLAEIYVNKISQYIY</sequence>
<gene>
    <name evidence="1" type="ORF">R8Z52_03195</name>
</gene>
<dbReference type="RefSeq" id="WP_261894397.1">
    <property type="nucleotide sequence ID" value="NZ_AP024895.1"/>
</dbReference>
<evidence type="ECO:0008006" key="3">
    <source>
        <dbReference type="Google" id="ProtNLM"/>
    </source>
</evidence>